<dbReference type="RefSeq" id="WP_234404312.1">
    <property type="nucleotide sequence ID" value="NZ_AODG01000003.1"/>
</dbReference>
<accession>A0A829RAT8</accession>
<evidence type="ECO:0000256" key="1">
    <source>
        <dbReference type="ARBA" id="ARBA00022729"/>
    </source>
</evidence>
<dbReference type="Pfam" id="PF11611">
    <property type="entry name" value="DUF4352"/>
    <property type="match status" value="1"/>
</dbReference>
<dbReference type="Gene3D" id="2.60.40.1240">
    <property type="match status" value="1"/>
</dbReference>
<evidence type="ECO:0000313" key="3">
    <source>
        <dbReference type="EMBL" id="EUJ30357.1"/>
    </source>
</evidence>
<organism evidence="3 4">
    <name type="scientific">Listeria grayi FSL F6-1183</name>
    <dbReference type="NCBI Taxonomy" id="1265827"/>
    <lineage>
        <taxon>Bacteria</taxon>
        <taxon>Bacillati</taxon>
        <taxon>Bacillota</taxon>
        <taxon>Bacilli</taxon>
        <taxon>Bacillales</taxon>
        <taxon>Listeriaceae</taxon>
        <taxon>Listeria</taxon>
    </lineage>
</organism>
<evidence type="ECO:0000313" key="4">
    <source>
        <dbReference type="Proteomes" id="UP000019251"/>
    </source>
</evidence>
<feature type="domain" description="DUF4352" evidence="2">
    <location>
        <begin position="15"/>
        <end position="91"/>
    </location>
</feature>
<dbReference type="Proteomes" id="UP000019251">
    <property type="component" value="Unassembled WGS sequence"/>
</dbReference>
<evidence type="ECO:0000259" key="2">
    <source>
        <dbReference type="Pfam" id="PF11611"/>
    </source>
</evidence>
<dbReference type="AlphaFoldDB" id="A0A829RAT8"/>
<comment type="caution">
    <text evidence="3">The sequence shown here is derived from an EMBL/GenBank/DDBJ whole genome shotgun (WGS) entry which is preliminary data.</text>
</comment>
<gene>
    <name evidence="3" type="ORF">LMUR_00695</name>
</gene>
<proteinExistence type="predicted"/>
<dbReference type="InterPro" id="IPR029050">
    <property type="entry name" value="Immunoprotect_excell_Ig-like"/>
</dbReference>
<dbReference type="InterPro" id="IPR029051">
    <property type="entry name" value="DUF4352"/>
</dbReference>
<dbReference type="EMBL" id="AODG01000003">
    <property type="protein sequence ID" value="EUJ30357.1"/>
    <property type="molecule type" value="Genomic_DNA"/>
</dbReference>
<protein>
    <recommendedName>
        <fullName evidence="2">DUF4352 domain-containing protein</fullName>
    </recommendedName>
</protein>
<sequence>MDMKIADIQTTENGKGSKNIVNIEMKFVNNDSTETGVGAYDFKLKAADKTYEVSDSGNNFGDTFKPGKTLTGHMYFELPKDVKTAQLIYTPQKKRIGKLEYSYSRS</sequence>
<keyword evidence="1" id="KW-0732">Signal</keyword>
<name>A0A829RAT8_LISGR</name>
<reference evidence="3 4" key="1">
    <citation type="submission" date="2012-12" db="EMBL/GenBank/DDBJ databases">
        <title>Novel taxa of Listeriaceae from agricultural environments in the United States.</title>
        <authorList>
            <person name="den Bakker H.C."/>
            <person name="Allred A."/>
            <person name="Warchocki S."/>
            <person name="Wright E.M."/>
            <person name="Burrell A."/>
            <person name="Nightingale K.K."/>
            <person name="Kephart D."/>
            <person name="Wiedmann M."/>
        </authorList>
    </citation>
    <scope>NUCLEOTIDE SEQUENCE [LARGE SCALE GENOMIC DNA]</scope>
    <source>
        <strain evidence="3 4">FSL F6-1183</strain>
    </source>
</reference>